<reference evidence="1" key="2">
    <citation type="submission" date="2020-09" db="EMBL/GenBank/DDBJ databases">
        <authorList>
            <person name="Sun Q."/>
            <person name="Zhou Y."/>
        </authorList>
    </citation>
    <scope>NUCLEOTIDE SEQUENCE</scope>
    <source>
        <strain evidence="1">CGMCC 1.15448</strain>
    </source>
</reference>
<dbReference type="RefSeq" id="WP_188932702.1">
    <property type="nucleotide sequence ID" value="NZ_BMJC01000003.1"/>
</dbReference>
<dbReference type="SUPFAM" id="SSF48695">
    <property type="entry name" value="Multiheme cytochromes"/>
    <property type="match status" value="1"/>
</dbReference>
<gene>
    <name evidence="1" type="ORF">GCM10011511_28200</name>
</gene>
<accession>A0A8J2UDZ6</accession>
<protein>
    <recommendedName>
        <fullName evidence="3">Cytochrome c domain-containing protein</fullName>
    </recommendedName>
</protein>
<reference evidence="1" key="1">
    <citation type="journal article" date="2014" name="Int. J. Syst. Evol. Microbiol.">
        <title>Complete genome sequence of Corynebacterium casei LMG S-19264T (=DSM 44701T), isolated from a smear-ripened cheese.</title>
        <authorList>
            <consortium name="US DOE Joint Genome Institute (JGI-PGF)"/>
            <person name="Walter F."/>
            <person name="Albersmeier A."/>
            <person name="Kalinowski J."/>
            <person name="Ruckert C."/>
        </authorList>
    </citation>
    <scope>NUCLEOTIDE SEQUENCE</scope>
    <source>
        <strain evidence="1">CGMCC 1.15448</strain>
    </source>
</reference>
<evidence type="ECO:0000313" key="1">
    <source>
        <dbReference type="EMBL" id="GGB03293.1"/>
    </source>
</evidence>
<dbReference type="AlphaFoldDB" id="A0A8J2UDZ6"/>
<comment type="caution">
    <text evidence="1">The sequence shown here is derived from an EMBL/GenBank/DDBJ whole genome shotgun (WGS) entry which is preliminary data.</text>
</comment>
<name>A0A8J2UDZ6_9BACT</name>
<dbReference type="InterPro" id="IPR036280">
    <property type="entry name" value="Multihaem_cyt_sf"/>
</dbReference>
<dbReference type="EMBL" id="BMJC01000003">
    <property type="protein sequence ID" value="GGB03293.1"/>
    <property type="molecule type" value="Genomic_DNA"/>
</dbReference>
<sequence length="307" mass="34708">MKWKLIFALAFAIIGISAIKNDDPLLMPRLSAYHLDADAEFIKYEVATPLFSDYAEKERLIKLPKGSTLTVTGDGLPVFPDGAILVKTFFYWRDKRDTTRGKQLIETRLLIRSAGGWQAGTYVWNKEQNEAFLTNTGQKADISWIDATGSSRIIHYRVPTSSQCATCHKSNDGIIPIGFKIRNLNIPVTRNGRSVNQLTWFAERGILHPINPSSYPTLPAWNDTAQPTEQRARAWLDVNCAHCHNESGFCSKSDFRPAYENTLSQTHIPDKKKRILSFLRSGRMPLLGTTVVHKEGLELIENYLNKK</sequence>
<dbReference type="Proteomes" id="UP000607559">
    <property type="component" value="Unassembled WGS sequence"/>
</dbReference>
<organism evidence="1 2">
    <name type="scientific">Puia dinghuensis</name>
    <dbReference type="NCBI Taxonomy" id="1792502"/>
    <lineage>
        <taxon>Bacteria</taxon>
        <taxon>Pseudomonadati</taxon>
        <taxon>Bacteroidota</taxon>
        <taxon>Chitinophagia</taxon>
        <taxon>Chitinophagales</taxon>
        <taxon>Chitinophagaceae</taxon>
        <taxon>Puia</taxon>
    </lineage>
</organism>
<keyword evidence="2" id="KW-1185">Reference proteome</keyword>
<evidence type="ECO:0008006" key="3">
    <source>
        <dbReference type="Google" id="ProtNLM"/>
    </source>
</evidence>
<evidence type="ECO:0000313" key="2">
    <source>
        <dbReference type="Proteomes" id="UP000607559"/>
    </source>
</evidence>
<proteinExistence type="predicted"/>